<keyword evidence="3" id="KW-1185">Reference proteome</keyword>
<protein>
    <submittedName>
        <fullName evidence="2">Uncharacterized protein</fullName>
    </submittedName>
</protein>
<evidence type="ECO:0000313" key="2">
    <source>
        <dbReference type="EMBL" id="MEC0276733.1"/>
    </source>
</evidence>
<dbReference type="EMBL" id="JARNBH010000039">
    <property type="protein sequence ID" value="MEC0276733.1"/>
    <property type="molecule type" value="Genomic_DNA"/>
</dbReference>
<reference evidence="2 3" key="1">
    <citation type="submission" date="2023-03" db="EMBL/GenBank/DDBJ databases">
        <title>Bacillus Genome Sequencing.</title>
        <authorList>
            <person name="Dunlap C."/>
        </authorList>
    </citation>
    <scope>NUCLEOTIDE SEQUENCE [LARGE SCALE GENOMIC DNA]</scope>
    <source>
        <strain evidence="2 3">B-41290</strain>
    </source>
</reference>
<dbReference type="RefSeq" id="WP_367408309.1">
    <property type="nucleotide sequence ID" value="NZ_JARNBH010000039.1"/>
</dbReference>
<feature type="transmembrane region" description="Helical" evidence="1">
    <location>
        <begin position="7"/>
        <end position="30"/>
    </location>
</feature>
<proteinExistence type="predicted"/>
<evidence type="ECO:0000313" key="3">
    <source>
        <dbReference type="Proteomes" id="UP001307168"/>
    </source>
</evidence>
<comment type="caution">
    <text evidence="2">The sequence shown here is derived from an EMBL/GenBank/DDBJ whole genome shotgun (WGS) entry which is preliminary data.</text>
</comment>
<dbReference type="AlphaFoldDB" id="A0AAW9NKT8"/>
<keyword evidence="1" id="KW-1133">Transmembrane helix</keyword>
<keyword evidence="1" id="KW-0812">Transmembrane</keyword>
<keyword evidence="1" id="KW-0472">Membrane</keyword>
<organism evidence="2 3">
    <name type="scientific">Peribacillus castrilensis</name>
    <dbReference type="NCBI Taxonomy" id="2897690"/>
    <lineage>
        <taxon>Bacteria</taxon>
        <taxon>Bacillati</taxon>
        <taxon>Bacillota</taxon>
        <taxon>Bacilli</taxon>
        <taxon>Bacillales</taxon>
        <taxon>Bacillaceae</taxon>
        <taxon>Peribacillus</taxon>
    </lineage>
</organism>
<name>A0AAW9NKT8_9BACI</name>
<gene>
    <name evidence="2" type="ORF">P4706_27420</name>
</gene>
<evidence type="ECO:0000256" key="1">
    <source>
        <dbReference type="SAM" id="Phobius"/>
    </source>
</evidence>
<dbReference type="Proteomes" id="UP001307168">
    <property type="component" value="Unassembled WGS sequence"/>
</dbReference>
<accession>A0AAW9NKT8</accession>
<sequence length="32" mass="3454">MLLFSSFCIGVGLNLFIIPIHLINGGIFGISF</sequence>